<proteinExistence type="predicted"/>
<gene>
    <name evidence="3" type="ORF">GCM10010102_24630</name>
</gene>
<dbReference type="Proteomes" id="UP000655589">
    <property type="component" value="Unassembled WGS sequence"/>
</dbReference>
<reference evidence="3" key="1">
    <citation type="journal article" date="2014" name="Int. J. Syst. Evol. Microbiol.">
        <title>Complete genome sequence of Corynebacterium casei LMG S-19264T (=DSM 44701T), isolated from a smear-ripened cheese.</title>
        <authorList>
            <consortium name="US DOE Joint Genome Institute (JGI-PGF)"/>
            <person name="Walter F."/>
            <person name="Albersmeier A."/>
            <person name="Kalinowski J."/>
            <person name="Ruckert C."/>
        </authorList>
    </citation>
    <scope>NUCLEOTIDE SEQUENCE</scope>
    <source>
        <strain evidence="3">JCM 3051</strain>
    </source>
</reference>
<dbReference type="SMART" id="SM00507">
    <property type="entry name" value="HNHc"/>
    <property type="match status" value="1"/>
</dbReference>
<evidence type="ECO:0000313" key="4">
    <source>
        <dbReference type="Proteomes" id="UP000655589"/>
    </source>
</evidence>
<feature type="region of interest" description="Disordered" evidence="1">
    <location>
        <begin position="511"/>
        <end position="604"/>
    </location>
</feature>
<feature type="compositionally biased region" description="Gly residues" evidence="1">
    <location>
        <begin position="570"/>
        <end position="579"/>
    </location>
</feature>
<dbReference type="CDD" id="cd00085">
    <property type="entry name" value="HNHc"/>
    <property type="match status" value="1"/>
</dbReference>
<feature type="region of interest" description="Disordered" evidence="1">
    <location>
        <begin position="18"/>
        <end position="40"/>
    </location>
</feature>
<sequence>MTCSDGVVSVERALERIARGAAPETGGDRSPAPGSAWTTGAPAGPVALTWVASAERPGAATPVSVTWTGHARPGVPVPAPADVSGLGILPTSGALVTALEQAEVADLDDATLLDVTARWQDVLSWATALQSRAAAEIARRRSWTAEHDAAAAEVSARLRVPQTDASKLLARGIALSDHPQVMDALHRGAIDTAKADILLHSGNPLTHEQRAEAITRYLPEAPDRTRRWLRDRMNAWATRVNGTSPVVEHARSRRAVYLDPAANHMGWISAHLPATDAAAVWDAVDQAAHALQRAPGSQRTLGQARADALVAIATGRLVVPPRPPCAEGGGGAPAAGPAITPTITRTTVPATGCTCGGCTCGGAAVRVIPVRPQVRVTVPATALLGLDDTPAQLDGYGPIPADTAARLAGDATWQRLVTDPVTGVLTDCSTRTYRPGIVLRRAVVARDETCTFPQCDRPARWADLDHIEPFDHDRQREAGQTRADNLHALCRTHHLAKTHLGWTVRRDPGTGVTTWTAPTGHTYARPPAAPGFGDPCSGDRAKHVAHDVTSLAEDVRRRRGRTRRTRSGPRPGGAGGPGEARGATSRSTRDDRPGRPQDLTEPPF</sequence>
<dbReference type="RefSeq" id="WP_171105646.1">
    <property type="nucleotide sequence ID" value="NZ_JABEMG010000048.1"/>
</dbReference>
<dbReference type="EMBL" id="BMPT01000009">
    <property type="protein sequence ID" value="GGM27942.1"/>
    <property type="molecule type" value="Genomic_DNA"/>
</dbReference>
<evidence type="ECO:0000259" key="2">
    <source>
        <dbReference type="SMART" id="SM00507"/>
    </source>
</evidence>
<dbReference type="AlphaFoldDB" id="A0A8H9GHY4"/>
<reference evidence="3" key="2">
    <citation type="submission" date="2020-09" db="EMBL/GenBank/DDBJ databases">
        <authorList>
            <person name="Sun Q."/>
            <person name="Ohkuma M."/>
        </authorList>
    </citation>
    <scope>NUCLEOTIDE SEQUENCE</scope>
    <source>
        <strain evidence="3">JCM 3051</strain>
    </source>
</reference>
<evidence type="ECO:0000256" key="1">
    <source>
        <dbReference type="SAM" id="MobiDB-lite"/>
    </source>
</evidence>
<name>A0A8H9GHY4_9MICO</name>
<protein>
    <recommendedName>
        <fullName evidence="2">HNH nuclease domain-containing protein</fullName>
    </recommendedName>
</protein>
<feature type="compositionally biased region" description="Basic and acidic residues" evidence="1">
    <location>
        <begin position="537"/>
        <end position="546"/>
    </location>
</feature>
<organism evidence="3 4">
    <name type="scientific">Promicromonospora citrea</name>
    <dbReference type="NCBI Taxonomy" id="43677"/>
    <lineage>
        <taxon>Bacteria</taxon>
        <taxon>Bacillati</taxon>
        <taxon>Actinomycetota</taxon>
        <taxon>Actinomycetes</taxon>
        <taxon>Micrococcales</taxon>
        <taxon>Promicromonosporaceae</taxon>
        <taxon>Promicromonospora</taxon>
    </lineage>
</organism>
<dbReference type="InterPro" id="IPR003615">
    <property type="entry name" value="HNH_nuc"/>
</dbReference>
<keyword evidence="4" id="KW-1185">Reference proteome</keyword>
<comment type="caution">
    <text evidence="3">The sequence shown here is derived from an EMBL/GenBank/DDBJ whole genome shotgun (WGS) entry which is preliminary data.</text>
</comment>
<evidence type="ECO:0000313" key="3">
    <source>
        <dbReference type="EMBL" id="GGM27942.1"/>
    </source>
</evidence>
<feature type="domain" description="HNH nuclease" evidence="2">
    <location>
        <begin position="438"/>
        <end position="495"/>
    </location>
</feature>
<accession>A0A8H9GHY4</accession>
<feature type="compositionally biased region" description="Basic residues" evidence="1">
    <location>
        <begin position="557"/>
        <end position="567"/>
    </location>
</feature>